<dbReference type="GO" id="GO:0016020">
    <property type="term" value="C:membrane"/>
    <property type="evidence" value="ECO:0007669"/>
    <property type="project" value="UniProtKB-SubCell"/>
</dbReference>
<accession>A0A7C1JFS5</accession>
<feature type="domain" description="Yip1" evidence="6">
    <location>
        <begin position="19"/>
        <end position="171"/>
    </location>
</feature>
<gene>
    <name evidence="7" type="ORF">ENQ20_02280</name>
</gene>
<evidence type="ECO:0000259" key="6">
    <source>
        <dbReference type="Pfam" id="PF04893"/>
    </source>
</evidence>
<protein>
    <recommendedName>
        <fullName evidence="6">Yip1 domain-containing protein</fullName>
    </recommendedName>
</protein>
<feature type="transmembrane region" description="Helical" evidence="5">
    <location>
        <begin position="126"/>
        <end position="143"/>
    </location>
</feature>
<evidence type="ECO:0000313" key="7">
    <source>
        <dbReference type="EMBL" id="HDX30301.1"/>
    </source>
</evidence>
<name>A0A7C1JFS5_9CHLR</name>
<evidence type="ECO:0000256" key="4">
    <source>
        <dbReference type="ARBA" id="ARBA00023136"/>
    </source>
</evidence>
<keyword evidence="3 5" id="KW-1133">Transmembrane helix</keyword>
<dbReference type="EMBL" id="DSMG01000034">
    <property type="protein sequence ID" value="HDX30301.1"/>
    <property type="molecule type" value="Genomic_DNA"/>
</dbReference>
<dbReference type="Pfam" id="PF04893">
    <property type="entry name" value="Yip1"/>
    <property type="match status" value="1"/>
</dbReference>
<keyword evidence="4 5" id="KW-0472">Membrane</keyword>
<evidence type="ECO:0000256" key="5">
    <source>
        <dbReference type="SAM" id="Phobius"/>
    </source>
</evidence>
<feature type="transmembrane region" description="Helical" evidence="5">
    <location>
        <begin position="34"/>
        <end position="52"/>
    </location>
</feature>
<dbReference type="InterPro" id="IPR006977">
    <property type="entry name" value="Yip1_dom"/>
</dbReference>
<comment type="caution">
    <text evidence="7">The sequence shown here is derived from an EMBL/GenBank/DDBJ whole genome shotgun (WGS) entry which is preliminary data.</text>
</comment>
<sequence length="192" mass="20560">MDTTNLIDNLQRALRFDVSFYREVANDERYNQQALTVVILAAVLSGVGAFLGSLFSGAILGAFLGLLLGVVATVIGYYVWAYVVQFVGAQLFQGRATTPQLLRALGYAYAPMALNVLSFIPCIGGLLSLVGSVWALVCGFFAVREVHRLDDGRTLVTVIIGWIIVAVIMAIIGVFAMFFGAGAVGFGSLLRN</sequence>
<organism evidence="7">
    <name type="scientific">Caldilinea aerophila</name>
    <dbReference type="NCBI Taxonomy" id="133453"/>
    <lineage>
        <taxon>Bacteria</taxon>
        <taxon>Bacillati</taxon>
        <taxon>Chloroflexota</taxon>
        <taxon>Caldilineae</taxon>
        <taxon>Caldilineales</taxon>
        <taxon>Caldilineaceae</taxon>
        <taxon>Caldilinea</taxon>
    </lineage>
</organism>
<reference evidence="7" key="1">
    <citation type="journal article" date="2020" name="mSystems">
        <title>Genome- and Community-Level Interaction Insights into Carbon Utilization and Element Cycling Functions of Hydrothermarchaeota in Hydrothermal Sediment.</title>
        <authorList>
            <person name="Zhou Z."/>
            <person name="Liu Y."/>
            <person name="Xu W."/>
            <person name="Pan J."/>
            <person name="Luo Z.H."/>
            <person name="Li M."/>
        </authorList>
    </citation>
    <scope>NUCLEOTIDE SEQUENCE [LARGE SCALE GENOMIC DNA]</scope>
    <source>
        <strain evidence="7">SpSt-289</strain>
    </source>
</reference>
<evidence type="ECO:0000256" key="3">
    <source>
        <dbReference type="ARBA" id="ARBA00022989"/>
    </source>
</evidence>
<comment type="subcellular location">
    <subcellularLocation>
        <location evidence="1">Membrane</location>
        <topology evidence="1">Multi-pass membrane protein</topology>
    </subcellularLocation>
</comment>
<keyword evidence="2 5" id="KW-0812">Transmembrane</keyword>
<feature type="transmembrane region" description="Helical" evidence="5">
    <location>
        <begin position="155"/>
        <end position="186"/>
    </location>
</feature>
<evidence type="ECO:0000256" key="2">
    <source>
        <dbReference type="ARBA" id="ARBA00022692"/>
    </source>
</evidence>
<dbReference type="AlphaFoldDB" id="A0A7C1JFS5"/>
<feature type="transmembrane region" description="Helical" evidence="5">
    <location>
        <begin position="58"/>
        <end position="80"/>
    </location>
</feature>
<evidence type="ECO:0000256" key="1">
    <source>
        <dbReference type="ARBA" id="ARBA00004141"/>
    </source>
</evidence>
<proteinExistence type="predicted"/>